<gene>
    <name evidence="11" type="ORF">BJ508DRAFT_415833</name>
</gene>
<organism evidence="11 12">
    <name type="scientific">Ascobolus immersus RN42</name>
    <dbReference type="NCBI Taxonomy" id="1160509"/>
    <lineage>
        <taxon>Eukaryota</taxon>
        <taxon>Fungi</taxon>
        <taxon>Dikarya</taxon>
        <taxon>Ascomycota</taxon>
        <taxon>Pezizomycotina</taxon>
        <taxon>Pezizomycetes</taxon>
        <taxon>Pezizales</taxon>
        <taxon>Ascobolaceae</taxon>
        <taxon>Ascobolus</taxon>
    </lineage>
</organism>
<comment type="similarity">
    <text evidence="3">Belongs to the OST3/OST6 family.</text>
</comment>
<keyword evidence="5 10" id="KW-0732">Signal</keyword>
<sequence>MRLLHSLLTLLPLASTLISASSSTPADLDPKHTQLLSKSTNGLIRVDDPTFEALVTGPRAYTSVILLTALDKRIGCDMCHLFQPDFELLAKSWWEKGPKEERHRLLFGSTDYSKAKGTFQKLGLTSAPVLYIFPPTVGPNAAPANAQPYKYDFLPTAKQGEHLARVISTQSGLPVQLHRPIDYTKYYLTAATILSILLTLKFALPYLLPVLLNRNLWAALTLIAIFLFTSGHMFNHIRKVPYMASDGRGGVSYIAGGFSNQYGAETQLVAVLYAGLTFCVIALGMKVPRMEGRGRQDVAVLVWSVVVWLGMGYLMTVFRVKNPAYPFYLPPLVK</sequence>
<dbReference type="Pfam" id="PF04756">
    <property type="entry name" value="OST3_OST6"/>
    <property type="match status" value="1"/>
</dbReference>
<feature type="signal peptide" evidence="10">
    <location>
        <begin position="1"/>
        <end position="20"/>
    </location>
</feature>
<keyword evidence="12" id="KW-1185">Reference proteome</keyword>
<evidence type="ECO:0000256" key="3">
    <source>
        <dbReference type="ARBA" id="ARBA00009561"/>
    </source>
</evidence>
<dbReference type="InterPro" id="IPR021149">
    <property type="entry name" value="OligosaccharylTrfase_OST3/OST6"/>
</dbReference>
<dbReference type="AlphaFoldDB" id="A0A3N4I2N5"/>
<keyword evidence="4 9" id="KW-0812">Transmembrane</keyword>
<evidence type="ECO:0008006" key="13">
    <source>
        <dbReference type="Google" id="ProtNLM"/>
    </source>
</evidence>
<dbReference type="PANTHER" id="PTHR12692">
    <property type="entry name" value="DOLICHYL-DIPHOSPHOOLIGOSACCHARIDE--PROTEIN GLYCOSYLTRANSFERASE-RELATED"/>
    <property type="match status" value="1"/>
</dbReference>
<dbReference type="OrthoDB" id="67566at2759"/>
<evidence type="ECO:0000313" key="12">
    <source>
        <dbReference type="Proteomes" id="UP000275078"/>
    </source>
</evidence>
<feature type="transmembrane region" description="Helical" evidence="9">
    <location>
        <begin position="268"/>
        <end position="286"/>
    </location>
</feature>
<evidence type="ECO:0000256" key="1">
    <source>
        <dbReference type="ARBA" id="ARBA00002791"/>
    </source>
</evidence>
<dbReference type="InterPro" id="IPR036249">
    <property type="entry name" value="Thioredoxin-like_sf"/>
</dbReference>
<accession>A0A3N4I2N5</accession>
<dbReference type="Proteomes" id="UP000275078">
    <property type="component" value="Unassembled WGS sequence"/>
</dbReference>
<proteinExistence type="inferred from homology"/>
<evidence type="ECO:0000256" key="6">
    <source>
        <dbReference type="ARBA" id="ARBA00022824"/>
    </source>
</evidence>
<feature type="transmembrane region" description="Helical" evidence="9">
    <location>
        <begin position="186"/>
        <end position="204"/>
    </location>
</feature>
<keyword evidence="8 9" id="KW-0472">Membrane</keyword>
<keyword evidence="6" id="KW-0256">Endoplasmic reticulum</keyword>
<dbReference type="Gene3D" id="3.40.30.10">
    <property type="entry name" value="Glutaredoxin"/>
    <property type="match status" value="1"/>
</dbReference>
<dbReference type="GO" id="GO:0008250">
    <property type="term" value="C:oligosaccharyltransferase complex"/>
    <property type="evidence" value="ECO:0007669"/>
    <property type="project" value="TreeGrafter"/>
</dbReference>
<evidence type="ECO:0000256" key="8">
    <source>
        <dbReference type="ARBA" id="ARBA00023136"/>
    </source>
</evidence>
<keyword evidence="7 9" id="KW-1133">Transmembrane helix</keyword>
<feature type="chain" id="PRO_5018325663" description="Oligosaccharyl transferase subunit" evidence="10">
    <location>
        <begin position="21"/>
        <end position="334"/>
    </location>
</feature>
<comment type="function">
    <text evidence="1">Subunit of the oligosaccharyl transferase (OST) complex that catalyzes the initial transfer of a defined glycan (Glc(3)Man(9)GlcNAc(2) in eukaryotes) from the lipid carrier dolichol-pyrophosphate to an asparagine residue within an Asn-X-Ser/Thr consensus motif in nascent polypeptide chains, the first step in protein N-glycosylation. N-glycosylation occurs cotranslationally and the complex associates with the Sec61 complex at the channel-forming translocon complex that mediates protein translocation across the endoplasmic reticulum (ER). All subunits are required for a maximal enzyme activity.</text>
</comment>
<evidence type="ECO:0000313" key="11">
    <source>
        <dbReference type="EMBL" id="RPA79697.1"/>
    </source>
</evidence>
<dbReference type="GO" id="GO:0018279">
    <property type="term" value="P:protein N-linked glycosylation via asparagine"/>
    <property type="evidence" value="ECO:0007669"/>
    <property type="project" value="TreeGrafter"/>
</dbReference>
<reference evidence="11 12" key="1">
    <citation type="journal article" date="2018" name="Nat. Ecol. Evol.">
        <title>Pezizomycetes genomes reveal the molecular basis of ectomycorrhizal truffle lifestyle.</title>
        <authorList>
            <person name="Murat C."/>
            <person name="Payen T."/>
            <person name="Noel B."/>
            <person name="Kuo A."/>
            <person name="Morin E."/>
            <person name="Chen J."/>
            <person name="Kohler A."/>
            <person name="Krizsan K."/>
            <person name="Balestrini R."/>
            <person name="Da Silva C."/>
            <person name="Montanini B."/>
            <person name="Hainaut M."/>
            <person name="Levati E."/>
            <person name="Barry K.W."/>
            <person name="Belfiori B."/>
            <person name="Cichocki N."/>
            <person name="Clum A."/>
            <person name="Dockter R.B."/>
            <person name="Fauchery L."/>
            <person name="Guy J."/>
            <person name="Iotti M."/>
            <person name="Le Tacon F."/>
            <person name="Lindquist E.A."/>
            <person name="Lipzen A."/>
            <person name="Malagnac F."/>
            <person name="Mello A."/>
            <person name="Molinier V."/>
            <person name="Miyauchi S."/>
            <person name="Poulain J."/>
            <person name="Riccioni C."/>
            <person name="Rubini A."/>
            <person name="Sitrit Y."/>
            <person name="Splivallo R."/>
            <person name="Traeger S."/>
            <person name="Wang M."/>
            <person name="Zifcakova L."/>
            <person name="Wipf D."/>
            <person name="Zambonelli A."/>
            <person name="Paolocci F."/>
            <person name="Nowrousian M."/>
            <person name="Ottonello S."/>
            <person name="Baldrian P."/>
            <person name="Spatafora J.W."/>
            <person name="Henrissat B."/>
            <person name="Nagy L.G."/>
            <person name="Aury J.M."/>
            <person name="Wincker P."/>
            <person name="Grigoriev I.V."/>
            <person name="Bonfante P."/>
            <person name="Martin F.M."/>
        </authorList>
    </citation>
    <scope>NUCLEOTIDE SEQUENCE [LARGE SCALE GENOMIC DNA]</scope>
    <source>
        <strain evidence="11 12">RN42</strain>
    </source>
</reference>
<name>A0A3N4I2N5_ASCIM</name>
<dbReference type="SUPFAM" id="SSF52833">
    <property type="entry name" value="Thioredoxin-like"/>
    <property type="match status" value="1"/>
</dbReference>
<evidence type="ECO:0000256" key="10">
    <source>
        <dbReference type="SAM" id="SignalP"/>
    </source>
</evidence>
<evidence type="ECO:0000256" key="2">
    <source>
        <dbReference type="ARBA" id="ARBA00004477"/>
    </source>
</evidence>
<dbReference type="PANTHER" id="PTHR12692:SF0">
    <property type="entry name" value="GH11935P"/>
    <property type="match status" value="1"/>
</dbReference>
<evidence type="ECO:0000256" key="4">
    <source>
        <dbReference type="ARBA" id="ARBA00022692"/>
    </source>
</evidence>
<evidence type="ECO:0000256" key="7">
    <source>
        <dbReference type="ARBA" id="ARBA00022989"/>
    </source>
</evidence>
<evidence type="ECO:0000256" key="5">
    <source>
        <dbReference type="ARBA" id="ARBA00022729"/>
    </source>
</evidence>
<feature type="transmembrane region" description="Helical" evidence="9">
    <location>
        <begin position="298"/>
        <end position="318"/>
    </location>
</feature>
<evidence type="ECO:0000256" key="9">
    <source>
        <dbReference type="SAM" id="Phobius"/>
    </source>
</evidence>
<protein>
    <recommendedName>
        <fullName evidence="13">Oligosaccharyl transferase subunit</fullName>
    </recommendedName>
</protein>
<feature type="transmembrane region" description="Helical" evidence="9">
    <location>
        <begin position="216"/>
        <end position="234"/>
    </location>
</feature>
<dbReference type="STRING" id="1160509.A0A3N4I2N5"/>
<comment type="subcellular location">
    <subcellularLocation>
        <location evidence="2">Endoplasmic reticulum membrane</location>
        <topology evidence="2">Multi-pass membrane protein</topology>
    </subcellularLocation>
</comment>
<dbReference type="EMBL" id="ML119696">
    <property type="protein sequence ID" value="RPA79697.1"/>
    <property type="molecule type" value="Genomic_DNA"/>
</dbReference>